<accession>A0A2G8ICI8</accession>
<dbReference type="InterPro" id="IPR001296">
    <property type="entry name" value="Glyco_trans_1"/>
</dbReference>
<dbReference type="RefSeq" id="WP_099836337.1">
    <property type="nucleotide sequence ID" value="NZ_PEKN01000001.1"/>
</dbReference>
<keyword evidence="3" id="KW-0808">Transferase</keyword>
<gene>
    <name evidence="3" type="ORF">CTI18_07830</name>
</gene>
<evidence type="ECO:0000313" key="4">
    <source>
        <dbReference type="Proteomes" id="UP000230046"/>
    </source>
</evidence>
<dbReference type="GO" id="GO:0016757">
    <property type="term" value="F:glycosyltransferase activity"/>
    <property type="evidence" value="ECO:0007669"/>
    <property type="project" value="InterPro"/>
</dbReference>
<dbReference type="EMBL" id="PEKN01000001">
    <property type="protein sequence ID" value="PIK21230.1"/>
    <property type="molecule type" value="Genomic_DNA"/>
</dbReference>
<dbReference type="InterPro" id="IPR028098">
    <property type="entry name" value="Glyco_trans_4-like_N"/>
</dbReference>
<proteinExistence type="predicted"/>
<dbReference type="PANTHER" id="PTHR12526:SF630">
    <property type="entry name" value="GLYCOSYLTRANSFERASE"/>
    <property type="match status" value="1"/>
</dbReference>
<dbReference type="Pfam" id="PF00534">
    <property type="entry name" value="Glycos_transf_1"/>
    <property type="match status" value="1"/>
</dbReference>
<reference evidence="3 4" key="1">
    <citation type="submission" date="2017-11" db="EMBL/GenBank/DDBJ databases">
        <title>Genome sequencing of Prevotella intermedia KCOM 1653.</title>
        <authorList>
            <person name="Kook J.-K."/>
            <person name="Park S.-N."/>
            <person name="Lim Y.K."/>
        </authorList>
    </citation>
    <scope>NUCLEOTIDE SEQUENCE [LARGE SCALE GENOMIC DNA]</scope>
    <source>
        <strain evidence="3 4">KCOM 1653</strain>
    </source>
</reference>
<dbReference type="AlphaFoldDB" id="A0A2G8ICI8"/>
<feature type="domain" description="Glycosyl transferase family 1" evidence="1">
    <location>
        <begin position="175"/>
        <end position="333"/>
    </location>
</feature>
<organism evidence="3 4">
    <name type="scientific">Prevotella intermedia</name>
    <dbReference type="NCBI Taxonomy" id="28131"/>
    <lineage>
        <taxon>Bacteria</taxon>
        <taxon>Pseudomonadati</taxon>
        <taxon>Bacteroidota</taxon>
        <taxon>Bacteroidia</taxon>
        <taxon>Bacteroidales</taxon>
        <taxon>Prevotellaceae</taxon>
        <taxon>Prevotella</taxon>
    </lineage>
</organism>
<dbReference type="SUPFAM" id="SSF53756">
    <property type="entry name" value="UDP-Glycosyltransferase/glycogen phosphorylase"/>
    <property type="match status" value="1"/>
</dbReference>
<dbReference type="PANTHER" id="PTHR12526">
    <property type="entry name" value="GLYCOSYLTRANSFERASE"/>
    <property type="match status" value="1"/>
</dbReference>
<protein>
    <submittedName>
        <fullName evidence="3">Glycosyl transferase</fullName>
    </submittedName>
</protein>
<sequence length="356" mass="40943">MKVLQIITSLETGGAENLVAEISPLISKRGIDVNVLSFVSGATPFYKKLIDNDIKVYSLTDKSKIYNLRFILKLIPYLKQYDVVHTHNTACQLFVAIAKKISNAKCKLVTTEHSTENRRRKLWWLKPIDKWMYKQYDSIISISDIATDFLIKHIGNKFPIRTIPNGVNIAKFHNAKRISEKRTDDIIISMVAGFRIGKDQDTLIKSLKYLPVNYKVWLLGDGVRRKEIETLIEDLNLEDRVKLWGIRSDIPELLKTSDVIVMSSRYEGLSLSSIEGMAVDKPFIASDVKGLHETTIEAGILFPYQDDKRLAEEIKKLIEDKEYYHQVAKKCYERAMLFDISKTVEGYCNIYKHIMS</sequence>
<dbReference type="Proteomes" id="UP000230046">
    <property type="component" value="Unassembled WGS sequence"/>
</dbReference>
<evidence type="ECO:0000259" key="2">
    <source>
        <dbReference type="Pfam" id="PF13439"/>
    </source>
</evidence>
<feature type="domain" description="Glycosyltransferase subfamily 4-like N-terminal" evidence="2">
    <location>
        <begin position="13"/>
        <end position="170"/>
    </location>
</feature>
<name>A0A2G8ICI8_PREIN</name>
<dbReference type="Gene3D" id="3.40.50.2000">
    <property type="entry name" value="Glycogen Phosphorylase B"/>
    <property type="match status" value="2"/>
</dbReference>
<evidence type="ECO:0000259" key="1">
    <source>
        <dbReference type="Pfam" id="PF00534"/>
    </source>
</evidence>
<dbReference type="Pfam" id="PF13439">
    <property type="entry name" value="Glyco_transf_4"/>
    <property type="match status" value="1"/>
</dbReference>
<comment type="caution">
    <text evidence="3">The sequence shown here is derived from an EMBL/GenBank/DDBJ whole genome shotgun (WGS) entry which is preliminary data.</text>
</comment>
<evidence type="ECO:0000313" key="3">
    <source>
        <dbReference type="EMBL" id="PIK21230.1"/>
    </source>
</evidence>